<dbReference type="STRING" id="861299.J421_2958"/>
<keyword evidence="4" id="KW-1185">Reference proteome</keyword>
<gene>
    <name evidence="3" type="ORF">J421_2958</name>
</gene>
<dbReference type="PATRIC" id="fig|861299.3.peg.3010"/>
<sequence>MGAAALLVAGVPLIALCALLVRLRSPGPALFRQRREGLGGRPFTLYKLRTMRVDADAVLARVLADDAAARDEWARYRRLRDDPRLVPGVGSWLRRTSLDELPQLWNVLRGDMSLVGPRPLELPVLDRFPAAERAARAAVRPGLTGLWQVSGRSETDLVTLWAIDAEYVRSRSLLGDLRILVRTPRAVLTRRGAY</sequence>
<protein>
    <submittedName>
        <fullName evidence="3">Sugar transferase</fullName>
    </submittedName>
</protein>
<dbReference type="PANTHER" id="PTHR30576">
    <property type="entry name" value="COLANIC BIOSYNTHESIS UDP-GLUCOSE LIPID CARRIER TRANSFERASE"/>
    <property type="match status" value="1"/>
</dbReference>
<dbReference type="EMBL" id="CP007128">
    <property type="protein sequence ID" value="AHG90495.1"/>
    <property type="molecule type" value="Genomic_DNA"/>
</dbReference>
<accession>W0RJH8</accession>
<keyword evidence="3" id="KW-0808">Transferase</keyword>
<comment type="similarity">
    <text evidence="1">Belongs to the bacterial sugar transferase family.</text>
</comment>
<dbReference type="Pfam" id="PF02397">
    <property type="entry name" value="Bac_transf"/>
    <property type="match status" value="1"/>
</dbReference>
<dbReference type="GO" id="GO:0016780">
    <property type="term" value="F:phosphotransferase activity, for other substituted phosphate groups"/>
    <property type="evidence" value="ECO:0007669"/>
    <property type="project" value="TreeGrafter"/>
</dbReference>
<proteinExistence type="inferred from homology"/>
<dbReference type="InParanoid" id="W0RJH8"/>
<dbReference type="eggNOG" id="COG2148">
    <property type="taxonomic scope" value="Bacteria"/>
</dbReference>
<evidence type="ECO:0000313" key="3">
    <source>
        <dbReference type="EMBL" id="AHG90495.1"/>
    </source>
</evidence>
<dbReference type="PANTHER" id="PTHR30576:SF0">
    <property type="entry name" value="UNDECAPRENYL-PHOSPHATE N-ACETYLGALACTOSAMINYL 1-PHOSPHATE TRANSFERASE-RELATED"/>
    <property type="match status" value="1"/>
</dbReference>
<evidence type="ECO:0000256" key="1">
    <source>
        <dbReference type="ARBA" id="ARBA00006464"/>
    </source>
</evidence>
<dbReference type="KEGG" id="gba:J421_2958"/>
<evidence type="ECO:0000259" key="2">
    <source>
        <dbReference type="Pfam" id="PF02397"/>
    </source>
</evidence>
<name>W0RJH8_9BACT</name>
<feature type="domain" description="Bacterial sugar transferase" evidence="2">
    <location>
        <begin position="3"/>
        <end position="188"/>
    </location>
</feature>
<reference evidence="3 4" key="1">
    <citation type="journal article" date="2014" name="Genome Announc.">
        <title>Genome Sequence and Methylome of Soil Bacterium Gemmatirosa kalamazoonensis KBS708T, a Member of the Rarely Cultivated Gemmatimonadetes Phylum.</title>
        <authorList>
            <person name="Debruyn J.M."/>
            <person name="Radosevich M."/>
            <person name="Wommack K.E."/>
            <person name="Polson S.W."/>
            <person name="Hauser L.J."/>
            <person name="Fawaz M.N."/>
            <person name="Korlach J."/>
            <person name="Tsai Y.C."/>
        </authorList>
    </citation>
    <scope>NUCLEOTIDE SEQUENCE [LARGE SCALE GENOMIC DNA]</scope>
    <source>
        <strain evidence="3 4">KBS708</strain>
    </source>
</reference>
<evidence type="ECO:0000313" key="4">
    <source>
        <dbReference type="Proteomes" id="UP000019151"/>
    </source>
</evidence>
<dbReference type="Proteomes" id="UP000019151">
    <property type="component" value="Chromosome"/>
</dbReference>
<organism evidence="3 4">
    <name type="scientific">Gemmatirosa kalamazoonensis</name>
    <dbReference type="NCBI Taxonomy" id="861299"/>
    <lineage>
        <taxon>Bacteria</taxon>
        <taxon>Pseudomonadati</taxon>
        <taxon>Gemmatimonadota</taxon>
        <taxon>Gemmatimonadia</taxon>
        <taxon>Gemmatimonadales</taxon>
        <taxon>Gemmatimonadaceae</taxon>
        <taxon>Gemmatirosa</taxon>
    </lineage>
</organism>
<dbReference type="AlphaFoldDB" id="W0RJH8"/>
<dbReference type="InterPro" id="IPR003362">
    <property type="entry name" value="Bact_transf"/>
</dbReference>
<dbReference type="HOGENOM" id="CLU_024920_1_0_0"/>